<evidence type="ECO:0000256" key="3">
    <source>
        <dbReference type="ARBA" id="ARBA00012513"/>
    </source>
</evidence>
<evidence type="ECO:0000256" key="14">
    <source>
        <dbReference type="PIRSR" id="PIRSR000606-51"/>
    </source>
</evidence>
<feature type="active site" description="Proton acceptor" evidence="13">
    <location>
        <position position="494"/>
    </location>
</feature>
<dbReference type="Proteomes" id="UP000264840">
    <property type="component" value="Unplaced"/>
</dbReference>
<dbReference type="PANTHER" id="PTHR24351">
    <property type="entry name" value="RIBOSOMAL PROTEIN S6 KINASE"/>
    <property type="match status" value="1"/>
</dbReference>
<feature type="binding site" evidence="14">
    <location>
        <begin position="383"/>
        <end position="391"/>
    </location>
    <ligand>
        <name>ATP</name>
        <dbReference type="ChEBI" id="CHEBI:30616"/>
    </ligand>
</feature>
<dbReference type="SMART" id="SM00133">
    <property type="entry name" value="S_TK_X"/>
    <property type="match status" value="1"/>
</dbReference>
<keyword evidence="19" id="KW-1185">Reference proteome</keyword>
<dbReference type="PROSITE" id="PS50011">
    <property type="entry name" value="PROTEIN_KINASE_DOM"/>
    <property type="match status" value="2"/>
</dbReference>
<dbReference type="SUPFAM" id="SSF56112">
    <property type="entry name" value="Protein kinase-like (PK-like)"/>
    <property type="match status" value="2"/>
</dbReference>
<feature type="active site" description="Proton acceptor" evidence="13">
    <location>
        <position position="151"/>
    </location>
</feature>
<dbReference type="InterPro" id="IPR000719">
    <property type="entry name" value="Prot_kinase_dom"/>
</dbReference>
<evidence type="ECO:0000256" key="10">
    <source>
        <dbReference type="ARBA" id="ARBA00022840"/>
    </source>
</evidence>
<evidence type="ECO:0000256" key="6">
    <source>
        <dbReference type="ARBA" id="ARBA00022679"/>
    </source>
</evidence>
<dbReference type="SMART" id="SM00220">
    <property type="entry name" value="S_TKc"/>
    <property type="match status" value="2"/>
</dbReference>
<dbReference type="FunFam" id="3.30.200.20:FF:000121">
    <property type="entry name" value="Ribosomal protein S6 kinase"/>
    <property type="match status" value="1"/>
</dbReference>
<sequence>DDVPIKEISITHHVKEGSEKADPRQFELRKVLGQGSFGKVFLVRKITGPDAGQLYAMKVLKKATLKVRDRVRTKMERDILVEVNHPFIVKLHYAFQTEGKLYLILDFLRGGDLFTRLSKEVMFTEEDVKFYLAELALALDHLHGLGIIYRDLKPENILLDEEGHIKLTDFGLSKESIDHENKAYSFCGTVEYMAPEVVNRRGHTHSADWWSYGVLMFEMLTGTLPFQGKDRKETMTMILKAKLGMPQFLSSEAQSLLRNLFKRNPGNRLGAGPDGVEEIKRHHFFSTIDWNKLYRREIHPPFKPAAGRPDDTFYFDPEFTAKTPRDSPGVPPSANAHQLFRGFSFVAITEEETQPLPNAIVQVQQLHRSTSQFADAYEIKEDIGVGSYSICKRCIHKGTGMEYAVKIINKSKRDPTEEVEILLRYGQHPNIITLKDVYDDGRSVFLVTELMKGGELLDKILRQKFFSEREASAVLYTITKTVEYLHVQGVCNLDHLEGADALFVAEKGEGRTLLLLEAGVFCSWQVLKKQGYDAACDIWSLGVLLYTMLTGFTPFANGPEDTPEEILARIGSGKFSLSGGYWNSVSTEAKDLVSKMLHVDPHQRLTAGQVLRHPWVTHRDQLPKYTLNRQDAPLLVKGAMAATYSALNRNVPPVLEPVGCSTLAQRRGLKKITSTAL</sequence>
<keyword evidence="10 14" id="KW-0067">ATP-binding</keyword>
<dbReference type="Gene3D" id="1.10.510.10">
    <property type="entry name" value="Transferase(Phosphotransferase) domain 1"/>
    <property type="match status" value="2"/>
</dbReference>
<dbReference type="Ensembl" id="ENSHBUT00000017222.1">
    <property type="protein sequence ID" value="ENSHBUP00000028232.1"/>
    <property type="gene ID" value="ENSHBUG00000011916.1"/>
</dbReference>
<dbReference type="Pfam" id="PF00069">
    <property type="entry name" value="Pkinase"/>
    <property type="match status" value="3"/>
</dbReference>
<dbReference type="GO" id="GO:0004674">
    <property type="term" value="F:protein serine/threonine kinase activity"/>
    <property type="evidence" value="ECO:0007669"/>
    <property type="project" value="UniProtKB-KW"/>
</dbReference>
<dbReference type="InterPro" id="IPR000961">
    <property type="entry name" value="AGC-kinase_C"/>
</dbReference>
<evidence type="ECO:0000313" key="19">
    <source>
        <dbReference type="Proteomes" id="UP000264840"/>
    </source>
</evidence>
<feature type="binding site" evidence="14">
    <location>
        <begin position="32"/>
        <end position="40"/>
    </location>
    <ligand>
        <name>ATP</name>
        <dbReference type="ChEBI" id="CHEBI:30616"/>
    </ligand>
</feature>
<dbReference type="InterPro" id="IPR041906">
    <property type="entry name" value="RSK_N"/>
</dbReference>
<dbReference type="InterPro" id="IPR008271">
    <property type="entry name" value="Ser/Thr_kinase_AS"/>
</dbReference>
<evidence type="ECO:0000313" key="18">
    <source>
        <dbReference type="Ensembl" id="ENSHBUP00000028232.1"/>
    </source>
</evidence>
<dbReference type="PROSITE" id="PS00108">
    <property type="entry name" value="PROTEIN_KINASE_ST"/>
    <property type="match status" value="1"/>
</dbReference>
<protein>
    <recommendedName>
        <fullName evidence="3">non-specific serine/threonine protein kinase</fullName>
        <ecNumber evidence="3">2.7.11.1</ecNumber>
    </recommendedName>
</protein>
<dbReference type="AlphaFoldDB" id="A0A3Q3CQJ7"/>
<dbReference type="InterPro" id="IPR017892">
    <property type="entry name" value="Pkinase_C"/>
</dbReference>
<accession>A0A3Q3CQJ7</accession>
<dbReference type="GO" id="GO:0035556">
    <property type="term" value="P:intracellular signal transduction"/>
    <property type="evidence" value="ECO:0007669"/>
    <property type="project" value="InterPro"/>
</dbReference>
<keyword evidence="7" id="KW-0677">Repeat</keyword>
<proteinExistence type="inferred from homology"/>
<keyword evidence="8 14" id="KW-0547">Nucleotide-binding</keyword>
<keyword evidence="5" id="KW-0597">Phosphoprotein</keyword>
<comment type="cofactor">
    <cofactor evidence="1">
        <name>Mg(2+)</name>
        <dbReference type="ChEBI" id="CHEBI:18420"/>
    </cofactor>
</comment>
<dbReference type="GO" id="GO:0106310">
    <property type="term" value="F:protein serine kinase activity"/>
    <property type="evidence" value="ECO:0007669"/>
    <property type="project" value="RHEA"/>
</dbReference>
<dbReference type="Gene3D" id="3.30.200.20">
    <property type="entry name" value="Phosphorylase Kinase, domain 1"/>
    <property type="match status" value="2"/>
</dbReference>
<evidence type="ECO:0000256" key="8">
    <source>
        <dbReference type="ARBA" id="ARBA00022741"/>
    </source>
</evidence>
<evidence type="ECO:0000259" key="16">
    <source>
        <dbReference type="PROSITE" id="PS50011"/>
    </source>
</evidence>
<dbReference type="GO" id="GO:0000287">
    <property type="term" value="F:magnesium ion binding"/>
    <property type="evidence" value="ECO:0007669"/>
    <property type="project" value="InterPro"/>
</dbReference>
<evidence type="ECO:0000256" key="7">
    <source>
        <dbReference type="ARBA" id="ARBA00022737"/>
    </source>
</evidence>
<feature type="binding site" evidence="14 15">
    <location>
        <position position="58"/>
    </location>
    <ligand>
        <name>ATP</name>
        <dbReference type="ChEBI" id="CHEBI:30616"/>
    </ligand>
</feature>
<dbReference type="STRING" id="8153.ENSHBUP00000028232"/>
<name>A0A3Q3CQJ7_HAPBU</name>
<evidence type="ECO:0000259" key="17">
    <source>
        <dbReference type="PROSITE" id="PS51285"/>
    </source>
</evidence>
<dbReference type="Pfam" id="PF00433">
    <property type="entry name" value="Pkinase_C"/>
    <property type="match status" value="1"/>
</dbReference>
<evidence type="ECO:0000256" key="4">
    <source>
        <dbReference type="ARBA" id="ARBA00022527"/>
    </source>
</evidence>
<organism evidence="18 19">
    <name type="scientific">Haplochromis burtoni</name>
    <name type="common">Burton's mouthbrooder</name>
    <name type="synonym">Chromis burtoni</name>
    <dbReference type="NCBI Taxonomy" id="8153"/>
    <lineage>
        <taxon>Eukaryota</taxon>
        <taxon>Metazoa</taxon>
        <taxon>Chordata</taxon>
        <taxon>Craniata</taxon>
        <taxon>Vertebrata</taxon>
        <taxon>Euteleostomi</taxon>
        <taxon>Actinopterygii</taxon>
        <taxon>Neopterygii</taxon>
        <taxon>Teleostei</taxon>
        <taxon>Neoteleostei</taxon>
        <taxon>Acanthomorphata</taxon>
        <taxon>Ovalentaria</taxon>
        <taxon>Cichlomorphae</taxon>
        <taxon>Cichliformes</taxon>
        <taxon>Cichlidae</taxon>
        <taxon>African cichlids</taxon>
        <taxon>Pseudocrenilabrinae</taxon>
        <taxon>Haplochromini</taxon>
        <taxon>Haplochromis</taxon>
    </lineage>
</organism>
<evidence type="ECO:0000256" key="15">
    <source>
        <dbReference type="PROSITE-ProRule" id="PRU10141"/>
    </source>
</evidence>
<comment type="catalytic activity">
    <reaction evidence="11">
        <text>L-threonyl-[protein] + ATP = O-phospho-L-threonyl-[protein] + ADP + H(+)</text>
        <dbReference type="Rhea" id="RHEA:46608"/>
        <dbReference type="Rhea" id="RHEA-COMP:11060"/>
        <dbReference type="Rhea" id="RHEA-COMP:11605"/>
        <dbReference type="ChEBI" id="CHEBI:15378"/>
        <dbReference type="ChEBI" id="CHEBI:30013"/>
        <dbReference type="ChEBI" id="CHEBI:30616"/>
        <dbReference type="ChEBI" id="CHEBI:61977"/>
        <dbReference type="ChEBI" id="CHEBI:456216"/>
        <dbReference type="EC" id="2.7.11.1"/>
    </reaction>
</comment>
<evidence type="ECO:0000256" key="2">
    <source>
        <dbReference type="ARBA" id="ARBA00009804"/>
    </source>
</evidence>
<keyword evidence="4" id="KW-0723">Serine/threonine-protein kinase</keyword>
<dbReference type="CDD" id="cd05582">
    <property type="entry name" value="STKc_RSK_N"/>
    <property type="match status" value="1"/>
</dbReference>
<dbReference type="InterPro" id="IPR016239">
    <property type="entry name" value="Ribosomal_S6_kinase_II"/>
</dbReference>
<feature type="domain" description="AGC-kinase C-terminal" evidence="17">
    <location>
        <begin position="286"/>
        <end position="355"/>
    </location>
</feature>
<evidence type="ECO:0000256" key="1">
    <source>
        <dbReference type="ARBA" id="ARBA00001946"/>
    </source>
</evidence>
<dbReference type="EC" id="2.7.11.1" evidence="3"/>
<reference evidence="18" key="2">
    <citation type="submission" date="2025-09" db="UniProtKB">
        <authorList>
            <consortium name="Ensembl"/>
        </authorList>
    </citation>
    <scope>IDENTIFICATION</scope>
</reference>
<dbReference type="InterPro" id="IPR017441">
    <property type="entry name" value="Protein_kinase_ATP_BS"/>
</dbReference>
<dbReference type="PROSITE" id="PS51285">
    <property type="entry name" value="AGC_KINASE_CTER"/>
    <property type="match status" value="1"/>
</dbReference>
<reference evidence="18" key="1">
    <citation type="submission" date="2025-08" db="UniProtKB">
        <authorList>
            <consortium name="Ensembl"/>
        </authorList>
    </citation>
    <scope>IDENTIFICATION</scope>
</reference>
<feature type="domain" description="Protein kinase" evidence="16">
    <location>
        <begin position="26"/>
        <end position="285"/>
    </location>
</feature>
<dbReference type="PIRSF" id="PIRSF000606">
    <property type="entry name" value="Ribsml_S6_kin_2"/>
    <property type="match status" value="1"/>
</dbReference>
<dbReference type="FunFam" id="3.30.200.20:FF:000013">
    <property type="entry name" value="Ribosomal protein S6 kinase"/>
    <property type="match status" value="1"/>
</dbReference>
<evidence type="ECO:0000256" key="13">
    <source>
        <dbReference type="PIRSR" id="PIRSR000606-50"/>
    </source>
</evidence>
<dbReference type="GeneTree" id="ENSGT00940000159370"/>
<dbReference type="GO" id="GO:0005524">
    <property type="term" value="F:ATP binding"/>
    <property type="evidence" value="ECO:0007669"/>
    <property type="project" value="UniProtKB-UniRule"/>
</dbReference>
<dbReference type="InterPro" id="IPR011009">
    <property type="entry name" value="Kinase-like_dom_sf"/>
</dbReference>
<dbReference type="OMA" id="QTDEVFY"/>
<feature type="domain" description="Protein kinase" evidence="16">
    <location>
        <begin position="377"/>
        <end position="616"/>
    </location>
</feature>
<evidence type="ECO:0000256" key="11">
    <source>
        <dbReference type="ARBA" id="ARBA00047899"/>
    </source>
</evidence>
<keyword evidence="6" id="KW-0808">Transferase</keyword>
<evidence type="ECO:0000256" key="12">
    <source>
        <dbReference type="ARBA" id="ARBA00048679"/>
    </source>
</evidence>
<evidence type="ECO:0000256" key="9">
    <source>
        <dbReference type="ARBA" id="ARBA00022777"/>
    </source>
</evidence>
<comment type="catalytic activity">
    <reaction evidence="12">
        <text>L-seryl-[protein] + ATP = O-phospho-L-seryl-[protein] + ADP + H(+)</text>
        <dbReference type="Rhea" id="RHEA:17989"/>
        <dbReference type="Rhea" id="RHEA-COMP:9863"/>
        <dbReference type="Rhea" id="RHEA-COMP:11604"/>
        <dbReference type="ChEBI" id="CHEBI:15378"/>
        <dbReference type="ChEBI" id="CHEBI:29999"/>
        <dbReference type="ChEBI" id="CHEBI:30616"/>
        <dbReference type="ChEBI" id="CHEBI:83421"/>
        <dbReference type="ChEBI" id="CHEBI:456216"/>
        <dbReference type="EC" id="2.7.11.1"/>
    </reaction>
</comment>
<comment type="similarity">
    <text evidence="2">Belongs to the protein kinase superfamily. AGC Ser/Thr protein kinase family. S6 kinase subfamily.</text>
</comment>
<keyword evidence="9" id="KW-0418">Kinase</keyword>
<dbReference type="PROSITE" id="PS00107">
    <property type="entry name" value="PROTEIN_KINASE_ATP"/>
    <property type="match status" value="2"/>
</dbReference>
<feature type="binding site" evidence="14 15">
    <location>
        <position position="406"/>
    </location>
    <ligand>
        <name>ATP</name>
        <dbReference type="ChEBI" id="CHEBI:30616"/>
    </ligand>
</feature>
<dbReference type="FunFam" id="1.10.510.10:FF:000010">
    <property type="entry name" value="Ribosomal protein S6 kinase"/>
    <property type="match status" value="1"/>
</dbReference>
<evidence type="ECO:0000256" key="5">
    <source>
        <dbReference type="ARBA" id="ARBA00022553"/>
    </source>
</evidence>